<dbReference type="GO" id="GO:0006412">
    <property type="term" value="P:translation"/>
    <property type="evidence" value="ECO:0007669"/>
    <property type="project" value="InterPro"/>
</dbReference>
<dbReference type="GO" id="GO:1990904">
    <property type="term" value="C:ribonucleoprotein complex"/>
    <property type="evidence" value="ECO:0007669"/>
    <property type="project" value="UniProtKB-KW"/>
</dbReference>
<dbReference type="PANTHER" id="PTHR13528:SF2">
    <property type="entry name" value="LARGE RIBOSOMAL SUBUNIT PROTEIN BL28M"/>
    <property type="match status" value="1"/>
</dbReference>
<dbReference type="PANTHER" id="PTHR13528">
    <property type="entry name" value="39S RIBOSOMAL PROTEIN L28, MITOCHONDRIAL"/>
    <property type="match status" value="1"/>
</dbReference>
<evidence type="ECO:0000256" key="5">
    <source>
        <dbReference type="SAM" id="MobiDB-lite"/>
    </source>
</evidence>
<comment type="caution">
    <text evidence="6">The sequence shown here is derived from an EMBL/GenBank/DDBJ whole genome shotgun (WGS) entry which is preliminary data.</text>
</comment>
<keyword evidence="7" id="KW-1185">Reference proteome</keyword>
<keyword evidence="2" id="KW-0689">Ribosomal protein</keyword>
<dbReference type="AlphaFoldDB" id="A0AAW1SRT4"/>
<dbReference type="Proteomes" id="UP001485043">
    <property type="component" value="Unassembled WGS sequence"/>
</dbReference>
<keyword evidence="3" id="KW-0687">Ribonucleoprotein</keyword>
<evidence type="ECO:0000256" key="2">
    <source>
        <dbReference type="ARBA" id="ARBA00022980"/>
    </source>
</evidence>
<dbReference type="InterPro" id="IPR037147">
    <property type="entry name" value="Ribosomal_bL28_sf"/>
</dbReference>
<dbReference type="InterPro" id="IPR026569">
    <property type="entry name" value="Ribosomal_bL28"/>
</dbReference>
<evidence type="ECO:0000313" key="7">
    <source>
        <dbReference type="Proteomes" id="UP001485043"/>
    </source>
</evidence>
<feature type="region of interest" description="Disordered" evidence="5">
    <location>
        <begin position="104"/>
        <end position="138"/>
    </location>
</feature>
<evidence type="ECO:0000256" key="3">
    <source>
        <dbReference type="ARBA" id="ARBA00023274"/>
    </source>
</evidence>
<proteinExistence type="inferred from homology"/>
<sequence length="159" mass="18022">MHLQPHVKLGGSHSTFSGQPRCLQPLRRCTQTDRSTPLLVQASKVCDLTGKTANNGYNVTFSHKRNRRKQYANLQTRKLYWTEGQRWVHLKVSTKAIRTVEMKGSRGAGGDQAPMNKDWLGKSRRMKNPEKLAASKKQPLEARYLSGRVVLLRKEAPSP</sequence>
<evidence type="ECO:0000256" key="1">
    <source>
        <dbReference type="ARBA" id="ARBA00008760"/>
    </source>
</evidence>
<comment type="similarity">
    <text evidence="1">Belongs to the bacterial ribosomal protein bL28 family.</text>
</comment>
<dbReference type="InterPro" id="IPR034704">
    <property type="entry name" value="Ribosomal_bL28/bL31-like_sf"/>
</dbReference>
<dbReference type="InterPro" id="IPR001383">
    <property type="entry name" value="Ribosomal_bL28_bact-type"/>
</dbReference>
<evidence type="ECO:0000313" key="6">
    <source>
        <dbReference type="EMBL" id="KAK9853644.1"/>
    </source>
</evidence>
<accession>A0AAW1SRT4</accession>
<dbReference type="HAMAP" id="MF_00373">
    <property type="entry name" value="Ribosomal_bL28"/>
    <property type="match status" value="1"/>
</dbReference>
<dbReference type="GO" id="GO:0005840">
    <property type="term" value="C:ribosome"/>
    <property type="evidence" value="ECO:0007669"/>
    <property type="project" value="UniProtKB-KW"/>
</dbReference>
<dbReference type="EMBL" id="JALJOV010001132">
    <property type="protein sequence ID" value="KAK9853644.1"/>
    <property type="molecule type" value="Genomic_DNA"/>
</dbReference>
<dbReference type="NCBIfam" id="TIGR00009">
    <property type="entry name" value="L28"/>
    <property type="match status" value="1"/>
</dbReference>
<name>A0AAW1SRT4_9CHLO</name>
<organism evidence="6 7">
    <name type="scientific">Apatococcus fuscideae</name>
    <dbReference type="NCBI Taxonomy" id="2026836"/>
    <lineage>
        <taxon>Eukaryota</taxon>
        <taxon>Viridiplantae</taxon>
        <taxon>Chlorophyta</taxon>
        <taxon>core chlorophytes</taxon>
        <taxon>Trebouxiophyceae</taxon>
        <taxon>Chlorellales</taxon>
        <taxon>Chlorellaceae</taxon>
        <taxon>Apatococcus</taxon>
    </lineage>
</organism>
<dbReference type="Gene3D" id="2.30.170.40">
    <property type="entry name" value="Ribosomal protein L28/L24"/>
    <property type="match status" value="1"/>
</dbReference>
<reference evidence="6 7" key="1">
    <citation type="journal article" date="2024" name="Nat. Commun.">
        <title>Phylogenomics reveals the evolutionary origins of lichenization in chlorophyte algae.</title>
        <authorList>
            <person name="Puginier C."/>
            <person name="Libourel C."/>
            <person name="Otte J."/>
            <person name="Skaloud P."/>
            <person name="Haon M."/>
            <person name="Grisel S."/>
            <person name="Petersen M."/>
            <person name="Berrin J.G."/>
            <person name="Delaux P.M."/>
            <person name="Dal Grande F."/>
            <person name="Keller J."/>
        </authorList>
    </citation>
    <scope>NUCLEOTIDE SEQUENCE [LARGE SCALE GENOMIC DNA]</scope>
    <source>
        <strain evidence="6 7">SAG 2523</strain>
    </source>
</reference>
<protein>
    <recommendedName>
        <fullName evidence="4">Large ribosomal subunit protein bL28c</fullName>
    </recommendedName>
</protein>
<dbReference type="GO" id="GO:0003735">
    <property type="term" value="F:structural constituent of ribosome"/>
    <property type="evidence" value="ECO:0007669"/>
    <property type="project" value="InterPro"/>
</dbReference>
<evidence type="ECO:0000256" key="4">
    <source>
        <dbReference type="ARBA" id="ARBA00035265"/>
    </source>
</evidence>
<dbReference type="Pfam" id="PF00830">
    <property type="entry name" value="Ribosomal_L28"/>
    <property type="match status" value="1"/>
</dbReference>
<gene>
    <name evidence="6" type="ORF">WJX84_002185</name>
</gene>
<dbReference type="SUPFAM" id="SSF143800">
    <property type="entry name" value="L28p-like"/>
    <property type="match status" value="1"/>
</dbReference>